<accession>A0ABD3P8R9</accession>
<feature type="region of interest" description="Disordered" evidence="1">
    <location>
        <begin position="578"/>
        <end position="649"/>
    </location>
</feature>
<keyword evidence="3" id="KW-1185">Reference proteome</keyword>
<feature type="compositionally biased region" description="Polar residues" evidence="1">
    <location>
        <begin position="604"/>
        <end position="621"/>
    </location>
</feature>
<reference evidence="2 3" key="1">
    <citation type="journal article" date="2020" name="G3 (Bethesda)">
        <title>Improved Reference Genome for Cyclotella cryptica CCMP332, a Model for Cell Wall Morphogenesis, Salinity Adaptation, and Lipid Production in Diatoms (Bacillariophyta).</title>
        <authorList>
            <person name="Roberts W.R."/>
            <person name="Downey K.M."/>
            <person name="Ruck E.C."/>
            <person name="Traller J.C."/>
            <person name="Alverson A.J."/>
        </authorList>
    </citation>
    <scope>NUCLEOTIDE SEQUENCE [LARGE SCALE GENOMIC DNA]</scope>
    <source>
        <strain evidence="2 3">CCMP332</strain>
    </source>
</reference>
<feature type="compositionally biased region" description="Polar residues" evidence="1">
    <location>
        <begin position="21"/>
        <end position="40"/>
    </location>
</feature>
<feature type="compositionally biased region" description="Low complexity" evidence="1">
    <location>
        <begin position="174"/>
        <end position="200"/>
    </location>
</feature>
<feature type="compositionally biased region" description="Polar residues" evidence="1">
    <location>
        <begin position="579"/>
        <end position="595"/>
    </location>
</feature>
<protein>
    <submittedName>
        <fullName evidence="2">Uncharacterized protein</fullName>
    </submittedName>
</protein>
<dbReference type="Proteomes" id="UP001516023">
    <property type="component" value="Unassembled WGS sequence"/>
</dbReference>
<evidence type="ECO:0000313" key="2">
    <source>
        <dbReference type="EMBL" id="KAL3784109.1"/>
    </source>
</evidence>
<feature type="region of interest" description="Disordered" evidence="1">
    <location>
        <begin position="148"/>
        <end position="201"/>
    </location>
</feature>
<sequence>MMEQQQVQQQHHQSIPISMGNPLQNQTYDIQQQRRPSNSGGTAGHVHDVQNGNHNQVPSQNQQQLQQQPPVSAIYTNNPIKHRQPQQLNHLQMSNIVVAQSLQHQIQQQQHMNHVLATEQPIPCHHAQNSQQQQNQQCNDQFSTTPHIQNMQQQERSTHVPPQNLVPPSMHPPQNNAGQQSQSNSLSPSPVSQPSIINPSAYPIGHQQQQVMLQPVLSYQPQQQMLHSQGMYTQQPVPMLQSPILYTNATLVSSCQTVIAPSSQEITNLEFSTAVVPPPGSPSEVVKRGRFRVTKGGKSLKNAIENESSNESNARNELFENASVNVPVEQNASAGVEFFPPVQADASVKKKGRFVVKTAAAAAATTSNKTAKSTAIAPGDFSANEVTTHSCLSNGTQSTKGNIVVEDGNKTDGFGKVSGAGDENNSMNSAYASMVNEGTANKPADPPIVSTKKKGRFVVKTGGNAAFSLPAAAPQEAASVDGSLSKHNIPSVVSTVTNSFQAADALLNSSSVPNPNIATTSHQSQQTAFASQVANPLTANVSVPISNIHPAQTFGFGALDVNGHFLLVSAPVMAPNPNAPSTQSVPSHSTSNTILSGIGANLGHQPQQSSQRHPTSLPQENPKQKKPTSIPKAPRLAENTAPNKPQGAGRLFGTVGVGKVLHYLESVRLEVVEADRSLASLQSENRILVRGSLFWQSSSTKVSYLINGLFVTH</sequence>
<evidence type="ECO:0000313" key="3">
    <source>
        <dbReference type="Proteomes" id="UP001516023"/>
    </source>
</evidence>
<organism evidence="2 3">
    <name type="scientific">Cyclotella cryptica</name>
    <dbReference type="NCBI Taxonomy" id="29204"/>
    <lineage>
        <taxon>Eukaryota</taxon>
        <taxon>Sar</taxon>
        <taxon>Stramenopiles</taxon>
        <taxon>Ochrophyta</taxon>
        <taxon>Bacillariophyta</taxon>
        <taxon>Coscinodiscophyceae</taxon>
        <taxon>Thalassiosirophycidae</taxon>
        <taxon>Stephanodiscales</taxon>
        <taxon>Stephanodiscaceae</taxon>
        <taxon>Cyclotella</taxon>
    </lineage>
</organism>
<feature type="compositionally biased region" description="Low complexity" evidence="1">
    <location>
        <begin position="1"/>
        <end position="13"/>
    </location>
</feature>
<evidence type="ECO:0000256" key="1">
    <source>
        <dbReference type="SAM" id="MobiDB-lite"/>
    </source>
</evidence>
<proteinExistence type="predicted"/>
<feature type="region of interest" description="Disordered" evidence="1">
    <location>
        <begin position="1"/>
        <end position="69"/>
    </location>
</feature>
<dbReference type="AlphaFoldDB" id="A0ABD3P8R9"/>
<name>A0ABD3P8R9_9STRA</name>
<gene>
    <name evidence="2" type="ORF">HJC23_012741</name>
</gene>
<comment type="caution">
    <text evidence="2">The sequence shown here is derived from an EMBL/GenBank/DDBJ whole genome shotgun (WGS) entry which is preliminary data.</text>
</comment>
<dbReference type="EMBL" id="JABMIG020000243">
    <property type="protein sequence ID" value="KAL3784109.1"/>
    <property type="molecule type" value="Genomic_DNA"/>
</dbReference>
<feature type="compositionally biased region" description="Low complexity" evidence="1">
    <location>
        <begin position="55"/>
        <end position="69"/>
    </location>
</feature>